<comment type="caution">
    <text evidence="5">The sequence shown here is derived from an EMBL/GenBank/DDBJ whole genome shotgun (WGS) entry which is preliminary data.</text>
</comment>
<feature type="domain" description="Reverse transcriptase/retrotransposon-derived protein RNase H-like" evidence="3">
    <location>
        <begin position="265"/>
        <end position="359"/>
    </location>
</feature>
<dbReference type="Pfam" id="PF17919">
    <property type="entry name" value="RT_RNaseH_2"/>
    <property type="match status" value="1"/>
</dbReference>
<dbReference type="CDD" id="cd09274">
    <property type="entry name" value="RNase_HI_RT_Ty3"/>
    <property type="match status" value="1"/>
</dbReference>
<evidence type="ECO:0000259" key="2">
    <source>
        <dbReference type="Pfam" id="PF00078"/>
    </source>
</evidence>
<proteinExistence type="predicted"/>
<dbReference type="SUPFAM" id="SSF56672">
    <property type="entry name" value="DNA/RNA polymerases"/>
    <property type="match status" value="1"/>
</dbReference>
<keyword evidence="1" id="KW-0511">Multifunctional enzyme</keyword>
<dbReference type="Pfam" id="PF17921">
    <property type="entry name" value="Integrase_H2C2"/>
    <property type="match status" value="1"/>
</dbReference>
<protein>
    <submittedName>
        <fullName evidence="5">Reverse transcriptase domain-containing protein</fullName>
    </submittedName>
</protein>
<reference evidence="5" key="2">
    <citation type="submission" date="2022-01" db="EMBL/GenBank/DDBJ databases">
        <authorList>
            <person name="Yamashiro T."/>
            <person name="Shiraishi A."/>
            <person name="Satake H."/>
            <person name="Nakayama K."/>
        </authorList>
    </citation>
    <scope>NUCLEOTIDE SEQUENCE</scope>
</reference>
<evidence type="ECO:0000313" key="5">
    <source>
        <dbReference type="EMBL" id="GJT38190.1"/>
    </source>
</evidence>
<dbReference type="InterPro" id="IPR043128">
    <property type="entry name" value="Rev_trsase/Diguanyl_cyclase"/>
</dbReference>
<evidence type="ECO:0000259" key="4">
    <source>
        <dbReference type="Pfam" id="PF17921"/>
    </source>
</evidence>
<dbReference type="EMBL" id="BQNB010015285">
    <property type="protein sequence ID" value="GJT38190.1"/>
    <property type="molecule type" value="Genomic_DNA"/>
</dbReference>
<keyword evidence="5" id="KW-0808">Transferase</keyword>
<evidence type="ECO:0000256" key="1">
    <source>
        <dbReference type="ARBA" id="ARBA00023268"/>
    </source>
</evidence>
<dbReference type="PANTHER" id="PTHR37984">
    <property type="entry name" value="PROTEIN CBG26694"/>
    <property type="match status" value="1"/>
</dbReference>
<evidence type="ECO:0000259" key="3">
    <source>
        <dbReference type="Pfam" id="PF17919"/>
    </source>
</evidence>
<dbReference type="InterPro" id="IPR000477">
    <property type="entry name" value="RT_dom"/>
</dbReference>
<dbReference type="Gene3D" id="1.10.340.70">
    <property type="match status" value="1"/>
</dbReference>
<dbReference type="Gene3D" id="3.10.10.10">
    <property type="entry name" value="HIV Type 1 Reverse Transcriptase, subunit A, domain 1"/>
    <property type="match status" value="1"/>
</dbReference>
<dbReference type="Pfam" id="PF00078">
    <property type="entry name" value="RVT_1"/>
    <property type="match status" value="1"/>
</dbReference>
<dbReference type="InterPro" id="IPR012337">
    <property type="entry name" value="RNaseH-like_sf"/>
</dbReference>
<reference evidence="5" key="1">
    <citation type="journal article" date="2022" name="Int. J. Mol. Sci.">
        <title>Draft Genome of Tanacetum Coccineum: Genomic Comparison of Closely Related Tanacetum-Family Plants.</title>
        <authorList>
            <person name="Yamashiro T."/>
            <person name="Shiraishi A."/>
            <person name="Nakayama K."/>
            <person name="Satake H."/>
        </authorList>
    </citation>
    <scope>NUCLEOTIDE SEQUENCE</scope>
</reference>
<keyword evidence="5" id="KW-0695">RNA-directed DNA polymerase</keyword>
<feature type="domain" description="Integrase zinc-binding" evidence="4">
    <location>
        <begin position="460"/>
        <end position="513"/>
    </location>
</feature>
<dbReference type="InterPro" id="IPR036397">
    <property type="entry name" value="RNaseH_sf"/>
</dbReference>
<organism evidence="5 6">
    <name type="scientific">Tanacetum coccineum</name>
    <dbReference type="NCBI Taxonomy" id="301880"/>
    <lineage>
        <taxon>Eukaryota</taxon>
        <taxon>Viridiplantae</taxon>
        <taxon>Streptophyta</taxon>
        <taxon>Embryophyta</taxon>
        <taxon>Tracheophyta</taxon>
        <taxon>Spermatophyta</taxon>
        <taxon>Magnoliopsida</taxon>
        <taxon>eudicotyledons</taxon>
        <taxon>Gunneridae</taxon>
        <taxon>Pentapetalae</taxon>
        <taxon>asterids</taxon>
        <taxon>campanulids</taxon>
        <taxon>Asterales</taxon>
        <taxon>Asteraceae</taxon>
        <taxon>Asteroideae</taxon>
        <taxon>Anthemideae</taxon>
        <taxon>Anthemidinae</taxon>
        <taxon>Tanacetum</taxon>
    </lineage>
</organism>
<dbReference type="Gene3D" id="3.30.420.10">
    <property type="entry name" value="Ribonuclease H-like superfamily/Ribonuclease H"/>
    <property type="match status" value="1"/>
</dbReference>
<gene>
    <name evidence="5" type="ORF">Tco_0938055</name>
</gene>
<name>A0ABQ5DG18_9ASTR</name>
<keyword evidence="5" id="KW-0548">Nucleotidyltransferase</keyword>
<dbReference type="GO" id="GO:0003964">
    <property type="term" value="F:RNA-directed DNA polymerase activity"/>
    <property type="evidence" value="ECO:0007669"/>
    <property type="project" value="UniProtKB-KW"/>
</dbReference>
<evidence type="ECO:0000313" key="6">
    <source>
        <dbReference type="Proteomes" id="UP001151760"/>
    </source>
</evidence>
<dbReference type="SUPFAM" id="SSF53098">
    <property type="entry name" value="Ribonuclease H-like"/>
    <property type="match status" value="1"/>
</dbReference>
<dbReference type="InterPro" id="IPR041588">
    <property type="entry name" value="Integrase_H2C2"/>
</dbReference>
<dbReference type="InterPro" id="IPR043502">
    <property type="entry name" value="DNA/RNA_pol_sf"/>
</dbReference>
<dbReference type="InterPro" id="IPR050951">
    <property type="entry name" value="Retrovirus_Pol_polyprotein"/>
</dbReference>
<accession>A0ABQ5DG18</accession>
<dbReference type="CDD" id="cd01647">
    <property type="entry name" value="RT_LTR"/>
    <property type="match status" value="1"/>
</dbReference>
<dbReference type="PANTHER" id="PTHR37984:SF5">
    <property type="entry name" value="PROTEIN NYNRIN-LIKE"/>
    <property type="match status" value="1"/>
</dbReference>
<keyword evidence="6" id="KW-1185">Reference proteome</keyword>
<sequence length="627" mass="72057">MRKIKPVFKHQRRVKTQVNPKIHEVIKQEVIKLLDAGLIYPISNSPWVSPAHCVPKKGGITVVKNKDNELIPTRLVTGWRVCIDYQKLNDATRKDHFSLPFMDQMLERLAGNEYYCFLDGFSGYFQIPIDPLDQEKTTFTCPYGTFAYRRMPFGLCNAPGTFQRCMVAIFHDMIEKTMEVFMDDFSCHFMVKEGIVLGHKISKSGIEVDKAKVDVIAKLPHPTTVKGIRSFLGHAGFYRRFIQDFSKIARPMTHLLEKETPFIFSKECIEAFETLKMKLTQAPILVAPDWDLPFEIMCDASDFAVGAVLGQRKTKHFQPIHYASKTMTEAQAHYTTTEKELLAVVYAFEKFRPYLVLSKSIVYTDHSALLKYLLSKQLEKKEITETFPLETLGMVTFRGDNAPWFADFANYHAGNFVIKGMSSQQKRKFFKDVKHYFWDDPFLFKICADQVIRRCVSGQEAFDILKACHSGPTGGHYGANYTAKKVFDSGFYWPTIYKDAHDFVTRCDICQRQGKISQRDEMPQNSIQVCEIFDMWGIDFMGPFPSSRGNKYILVAVDYLSKWVEAKALPTNDARVVMLKYGVTHRLSTAYHPQTSGQVEDFPDCEDSRARSIPQEFHIPQLHFGNQ</sequence>
<dbReference type="Proteomes" id="UP001151760">
    <property type="component" value="Unassembled WGS sequence"/>
</dbReference>
<feature type="domain" description="Reverse transcriptase" evidence="2">
    <location>
        <begin position="67"/>
        <end position="194"/>
    </location>
</feature>
<dbReference type="Gene3D" id="3.30.70.270">
    <property type="match status" value="2"/>
</dbReference>
<dbReference type="InterPro" id="IPR041577">
    <property type="entry name" value="RT_RNaseH_2"/>
</dbReference>